<proteinExistence type="predicted"/>
<comment type="caution">
    <text evidence="1">The sequence shown here is derived from an EMBL/GenBank/DDBJ whole genome shotgun (WGS) entry which is preliminary data.</text>
</comment>
<protein>
    <submittedName>
        <fullName evidence="1">2706_t:CDS:1</fullName>
    </submittedName>
</protein>
<dbReference type="AlphaFoldDB" id="A0A9N9J5Y6"/>
<evidence type="ECO:0000313" key="2">
    <source>
        <dbReference type="Proteomes" id="UP000789342"/>
    </source>
</evidence>
<evidence type="ECO:0000313" key="1">
    <source>
        <dbReference type="EMBL" id="CAG8767331.1"/>
    </source>
</evidence>
<keyword evidence="2" id="KW-1185">Reference proteome</keyword>
<dbReference type="EMBL" id="CAJVPV010044351">
    <property type="protein sequence ID" value="CAG8767331.1"/>
    <property type="molecule type" value="Genomic_DNA"/>
</dbReference>
<organism evidence="1 2">
    <name type="scientific">Acaulospora morrowiae</name>
    <dbReference type="NCBI Taxonomy" id="94023"/>
    <lineage>
        <taxon>Eukaryota</taxon>
        <taxon>Fungi</taxon>
        <taxon>Fungi incertae sedis</taxon>
        <taxon>Mucoromycota</taxon>
        <taxon>Glomeromycotina</taxon>
        <taxon>Glomeromycetes</taxon>
        <taxon>Diversisporales</taxon>
        <taxon>Acaulosporaceae</taxon>
        <taxon>Acaulospora</taxon>
    </lineage>
</organism>
<dbReference type="Proteomes" id="UP000789342">
    <property type="component" value="Unassembled WGS sequence"/>
</dbReference>
<sequence>LFMDCESEFLNPRKINETGDPLGSRSHLVEQTHFVHSNEDVPTFPTSFNLADAFCIDLYTLYAPGILSRERLVHVISDLKPLCISQSVITLMKS</sequence>
<feature type="non-terminal residue" evidence="1">
    <location>
        <position position="1"/>
    </location>
</feature>
<feature type="non-terminal residue" evidence="1">
    <location>
        <position position="94"/>
    </location>
</feature>
<name>A0A9N9J5Y6_9GLOM</name>
<reference evidence="1" key="1">
    <citation type="submission" date="2021-06" db="EMBL/GenBank/DDBJ databases">
        <authorList>
            <person name="Kallberg Y."/>
            <person name="Tangrot J."/>
            <person name="Rosling A."/>
        </authorList>
    </citation>
    <scope>NUCLEOTIDE SEQUENCE</scope>
    <source>
        <strain evidence="1">CL551</strain>
    </source>
</reference>
<gene>
    <name evidence="1" type="ORF">AMORRO_LOCUS16370</name>
</gene>
<accession>A0A9N9J5Y6</accession>